<dbReference type="VEuPathDB" id="TriTrypDB:BSAL_82340"/>
<reference evidence="5" key="1">
    <citation type="submission" date="2015-09" db="EMBL/GenBank/DDBJ databases">
        <authorList>
            <consortium name="Pathogen Informatics"/>
        </authorList>
    </citation>
    <scope>NUCLEOTIDE SEQUENCE [LARGE SCALE GENOMIC DNA]</scope>
    <source>
        <strain evidence="5">Lake Konstanz</strain>
    </source>
</reference>
<dbReference type="InterPro" id="IPR001715">
    <property type="entry name" value="CH_dom"/>
</dbReference>
<name>A0A0S4IZJ7_BODSA</name>
<evidence type="ECO:0000256" key="2">
    <source>
        <dbReference type="SAM" id="MobiDB-lite"/>
    </source>
</evidence>
<evidence type="ECO:0000313" key="5">
    <source>
        <dbReference type="Proteomes" id="UP000051952"/>
    </source>
</evidence>
<keyword evidence="1" id="KW-0175">Coiled coil</keyword>
<feature type="domain" description="Calponin-homology (CH)" evidence="3">
    <location>
        <begin position="450"/>
        <end position="584"/>
    </location>
</feature>
<feature type="region of interest" description="Disordered" evidence="2">
    <location>
        <begin position="1"/>
        <end position="27"/>
    </location>
</feature>
<evidence type="ECO:0000259" key="3">
    <source>
        <dbReference type="PROSITE" id="PS50021"/>
    </source>
</evidence>
<dbReference type="AlphaFoldDB" id="A0A0S4IZJ7"/>
<evidence type="ECO:0000256" key="1">
    <source>
        <dbReference type="SAM" id="Coils"/>
    </source>
</evidence>
<dbReference type="EMBL" id="CYKH01000905">
    <property type="protein sequence ID" value="CUG63555.1"/>
    <property type="molecule type" value="Genomic_DNA"/>
</dbReference>
<dbReference type="Proteomes" id="UP000051952">
    <property type="component" value="Unassembled WGS sequence"/>
</dbReference>
<dbReference type="PROSITE" id="PS50021">
    <property type="entry name" value="CH"/>
    <property type="match status" value="1"/>
</dbReference>
<dbReference type="Gene3D" id="1.10.418.10">
    <property type="entry name" value="Calponin-like domain"/>
    <property type="match status" value="1"/>
</dbReference>
<evidence type="ECO:0000313" key="4">
    <source>
        <dbReference type="EMBL" id="CUG63555.1"/>
    </source>
</evidence>
<gene>
    <name evidence="4" type="ORF">BSAL_82340</name>
</gene>
<dbReference type="InterPro" id="IPR036872">
    <property type="entry name" value="CH_dom_sf"/>
</dbReference>
<organism evidence="4 5">
    <name type="scientific">Bodo saltans</name>
    <name type="common">Flagellated protozoan</name>
    <dbReference type="NCBI Taxonomy" id="75058"/>
    <lineage>
        <taxon>Eukaryota</taxon>
        <taxon>Discoba</taxon>
        <taxon>Euglenozoa</taxon>
        <taxon>Kinetoplastea</taxon>
        <taxon>Metakinetoplastina</taxon>
        <taxon>Eubodonida</taxon>
        <taxon>Bodonidae</taxon>
        <taxon>Bodo</taxon>
    </lineage>
</organism>
<feature type="compositionally biased region" description="Polar residues" evidence="2">
    <location>
        <begin position="1"/>
        <end position="13"/>
    </location>
</feature>
<accession>A0A0S4IZJ7</accession>
<keyword evidence="5" id="KW-1185">Reference proteome</keyword>
<sequence>MERPRPSSNQFRPSSSHVASARSHHGLQARLRHATDHNGRGPLVPSPPCIPGGLPGRLSTAVAGVAYAQLVHNLLTDGGHHQMSSLINQCALAYHHMIQTTRDLAFPNPLRTSFCCAMIDKIFTAESLHDTSDFVNVLKADLFSSLFFNTTPDLYMPSKATELDSTLSRFKVHSHYFTELEIATTERDELLAEMQSKRQVNTKEFALLERIIFRWQTMMVDRLFGAWRNVVCRRKRWLQHLEQNSSSKQRLKRLSQSFSCWKDISRYSHVQRQLQASLHRNKEQESSEEGLLREYAKLVAGIEALKAEKQMLQDTVRRSQDEIVTLKVGLEQLQGRLDQQRTTTAAWKDMALQLCMLVSRNTPDMNSDQQTEPNPGVGSILLRNVSSAIVSPVGSMRHGLASHRDIPTFDHPLGESPVAMSRSPGAMMGFATAGSSIDISSTSSPVHDVDLWEETLLVWLNGTLQSSKTGSGLRRESTVSPIHDNNRRKPIQNFSSDFMDGSVLLDLVDSLKAAPEVEIMQLRSEKQRAQSTEVNYKQLQNVISLLVHRSGVSPNVRVDPLDVATGNAADALRLLIAHLMAASPQVSCPVCDSSHEPLVLDSGQAQKKLSLYGMTTITDVQQRISGAVRHHQTRRAEMQTILQRAWTSMIGAPTSSLPDDALFKYVVLEAMMKVHVTRERLDEIVERSRLAVRRELEELVQVFRLFGARDDRLSTQSWMKQINFARPVFRFPAKRLSLSLVNEAPQTLLDAGIINFTTFSALLTFIAISNAWILAKQSVPELLIIIEPELSRVLGGIKGVPEILARSEINNIFSLSHVHSIFKDATTLLAKLWAGTAHSTIGMTQERFVQVLKESKCLDKHCTIENVKKVFALLVDNEDALMSFDEFGKSLLAISLWKDASPTTNSAIKFKRLLDDLAVRALKH</sequence>
<proteinExistence type="predicted"/>
<protein>
    <recommendedName>
        <fullName evidence="3">Calponin-homology (CH) domain-containing protein</fullName>
    </recommendedName>
</protein>
<feature type="coiled-coil region" evidence="1">
    <location>
        <begin position="295"/>
        <end position="322"/>
    </location>
</feature>